<dbReference type="Pfam" id="PF13561">
    <property type="entry name" value="adh_short_C2"/>
    <property type="match status" value="1"/>
</dbReference>
<dbReference type="PANTHER" id="PTHR43639">
    <property type="entry name" value="OXIDOREDUCTASE, SHORT-CHAIN DEHYDROGENASE/REDUCTASE FAMILY (AFU_ORTHOLOGUE AFUA_5G02870)"/>
    <property type="match status" value="1"/>
</dbReference>
<dbReference type="Gene3D" id="3.40.50.720">
    <property type="entry name" value="NAD(P)-binding Rossmann-like Domain"/>
    <property type="match status" value="1"/>
</dbReference>
<dbReference type="FunFam" id="3.40.50.720:FF:000173">
    <property type="entry name" value="3-oxoacyl-[acyl-carrier protein] reductase"/>
    <property type="match status" value="1"/>
</dbReference>
<organism evidence="3 4">
    <name type="scientific">Pacificispira spongiicola</name>
    <dbReference type="NCBI Taxonomy" id="2729598"/>
    <lineage>
        <taxon>Bacteria</taxon>
        <taxon>Pseudomonadati</taxon>
        <taxon>Pseudomonadota</taxon>
        <taxon>Alphaproteobacteria</taxon>
        <taxon>Rhodospirillales</taxon>
        <taxon>Rhodospirillaceae</taxon>
        <taxon>Pacificispira</taxon>
    </lineage>
</organism>
<dbReference type="PRINTS" id="PR00080">
    <property type="entry name" value="SDRFAMILY"/>
</dbReference>
<reference evidence="3 4" key="1">
    <citation type="submission" date="2020-04" db="EMBL/GenBank/DDBJ databases">
        <title>Rhodospirillaceae bacterium KN72 isolated from deep sea.</title>
        <authorList>
            <person name="Zhang D.-C."/>
        </authorList>
    </citation>
    <scope>NUCLEOTIDE SEQUENCE [LARGE SCALE GENOMIC DNA]</scope>
    <source>
        <strain evidence="3 4">KN72</strain>
    </source>
</reference>
<dbReference type="Proteomes" id="UP000539372">
    <property type="component" value="Unassembled WGS sequence"/>
</dbReference>
<dbReference type="AlphaFoldDB" id="A0A7Y0E0H6"/>
<dbReference type="InterPro" id="IPR036291">
    <property type="entry name" value="NAD(P)-bd_dom_sf"/>
</dbReference>
<dbReference type="CDD" id="cd05233">
    <property type="entry name" value="SDR_c"/>
    <property type="match status" value="1"/>
</dbReference>
<proteinExistence type="inferred from homology"/>
<dbReference type="InterPro" id="IPR020904">
    <property type="entry name" value="Sc_DH/Rdtase_CS"/>
</dbReference>
<dbReference type="SUPFAM" id="SSF51735">
    <property type="entry name" value="NAD(P)-binding Rossmann-fold domains"/>
    <property type="match status" value="1"/>
</dbReference>
<dbReference type="EMBL" id="JABBNT010000003">
    <property type="protein sequence ID" value="NMM44974.1"/>
    <property type="molecule type" value="Genomic_DNA"/>
</dbReference>
<comment type="caution">
    <text evidence="3">The sequence shown here is derived from an EMBL/GenBank/DDBJ whole genome shotgun (WGS) entry which is preliminary data.</text>
</comment>
<protein>
    <submittedName>
        <fullName evidence="3">SDR family oxidoreductase</fullName>
    </submittedName>
</protein>
<accession>A0A7Y0E0H6</accession>
<evidence type="ECO:0000313" key="3">
    <source>
        <dbReference type="EMBL" id="NMM44974.1"/>
    </source>
</evidence>
<keyword evidence="4" id="KW-1185">Reference proteome</keyword>
<dbReference type="GO" id="GO:0016491">
    <property type="term" value="F:oxidoreductase activity"/>
    <property type="evidence" value="ECO:0007669"/>
    <property type="project" value="UniProtKB-KW"/>
</dbReference>
<evidence type="ECO:0000256" key="2">
    <source>
        <dbReference type="ARBA" id="ARBA00023002"/>
    </source>
</evidence>
<dbReference type="InterPro" id="IPR002347">
    <property type="entry name" value="SDR_fam"/>
</dbReference>
<gene>
    <name evidence="3" type="ORF">HH303_10830</name>
</gene>
<name>A0A7Y0E0H6_9PROT</name>
<dbReference type="PRINTS" id="PR00081">
    <property type="entry name" value="GDHRDH"/>
</dbReference>
<evidence type="ECO:0000313" key="4">
    <source>
        <dbReference type="Proteomes" id="UP000539372"/>
    </source>
</evidence>
<dbReference type="PANTHER" id="PTHR43639:SF1">
    <property type="entry name" value="SHORT-CHAIN DEHYDROGENASE_REDUCTASE FAMILY PROTEIN"/>
    <property type="match status" value="1"/>
</dbReference>
<sequence length="249" mass="25596">MTRPVAVVTGGSRGIGAACCRLLARRGYDVAFSYQSDTDAAAGLVAELQGAGARALAVQANMAREIGITTLFETVDRELGLVSRLVVNAGITGKIQPVAEMSAEEIEAVIGLNVTGAILAAREGVRRMSTDRNGLGGSIVFLSSAAAWIGSPNEFVHYAASKGAVNSLTIGLAKEVARQGIRVNAVAPGLIDTDIHATAGAPDRIARLQDIVPMGRGGSAEEVAEGILWLLSDQASYVTGSILPISGGR</sequence>
<dbReference type="RefSeq" id="WP_169625354.1">
    <property type="nucleotide sequence ID" value="NZ_JABBNT010000003.1"/>
</dbReference>
<comment type="similarity">
    <text evidence="1">Belongs to the short-chain dehydrogenases/reductases (SDR) family.</text>
</comment>
<keyword evidence="2" id="KW-0560">Oxidoreductase</keyword>
<evidence type="ECO:0000256" key="1">
    <source>
        <dbReference type="ARBA" id="ARBA00006484"/>
    </source>
</evidence>
<dbReference type="PROSITE" id="PS00061">
    <property type="entry name" value="ADH_SHORT"/>
    <property type="match status" value="1"/>
</dbReference>